<feature type="transmembrane region" description="Helical" evidence="5">
    <location>
        <begin position="44"/>
        <end position="63"/>
    </location>
</feature>
<keyword evidence="4 5" id="KW-0472">Membrane</keyword>
<evidence type="ECO:0000256" key="3">
    <source>
        <dbReference type="ARBA" id="ARBA00022989"/>
    </source>
</evidence>
<evidence type="ECO:0000256" key="1">
    <source>
        <dbReference type="ARBA" id="ARBA00004141"/>
    </source>
</evidence>
<feature type="transmembrane region" description="Helical" evidence="5">
    <location>
        <begin position="70"/>
        <end position="89"/>
    </location>
</feature>
<accession>A0A381R7J3</accession>
<feature type="domain" description="Methylamine utilisation protein MauE" evidence="6">
    <location>
        <begin position="5"/>
        <end position="126"/>
    </location>
</feature>
<feature type="non-terminal residue" evidence="7">
    <location>
        <position position="1"/>
    </location>
</feature>
<reference evidence="7" key="1">
    <citation type="submission" date="2018-05" db="EMBL/GenBank/DDBJ databases">
        <authorList>
            <person name="Lanie J.A."/>
            <person name="Ng W.-L."/>
            <person name="Kazmierczak K.M."/>
            <person name="Andrzejewski T.M."/>
            <person name="Davidsen T.M."/>
            <person name="Wayne K.J."/>
            <person name="Tettelin H."/>
            <person name="Glass J.I."/>
            <person name="Rusch D."/>
            <person name="Podicherti R."/>
            <person name="Tsui H.-C.T."/>
            <person name="Winkler M.E."/>
        </authorList>
    </citation>
    <scope>NUCLEOTIDE SEQUENCE</scope>
</reference>
<proteinExistence type="predicted"/>
<dbReference type="AlphaFoldDB" id="A0A381R7J3"/>
<dbReference type="EMBL" id="UINC01001729">
    <property type="protein sequence ID" value="SUZ87550.1"/>
    <property type="molecule type" value="Genomic_DNA"/>
</dbReference>
<evidence type="ECO:0000259" key="6">
    <source>
        <dbReference type="Pfam" id="PF07291"/>
    </source>
</evidence>
<keyword evidence="2 5" id="KW-0812">Transmembrane</keyword>
<dbReference type="GO" id="GO:0030416">
    <property type="term" value="P:methylamine metabolic process"/>
    <property type="evidence" value="ECO:0007669"/>
    <property type="project" value="InterPro"/>
</dbReference>
<evidence type="ECO:0000256" key="4">
    <source>
        <dbReference type="ARBA" id="ARBA00023136"/>
    </source>
</evidence>
<organism evidence="7">
    <name type="scientific">marine metagenome</name>
    <dbReference type="NCBI Taxonomy" id="408172"/>
    <lineage>
        <taxon>unclassified sequences</taxon>
        <taxon>metagenomes</taxon>
        <taxon>ecological metagenomes</taxon>
    </lineage>
</organism>
<sequence>VPGSLAAVAAAVLAGTFTVAAILKFRDPAATRQSLANFGLPNPRLLAVAVPVTELTTALLLVVDRRTGGPCAVALLVAFTTLIAGRLVAGRRDSCGCFGTWSSRPLSWRDLVRNGILTALGVLTALG</sequence>
<keyword evidence="3 5" id="KW-1133">Transmembrane helix</keyword>
<dbReference type="GO" id="GO:0016020">
    <property type="term" value="C:membrane"/>
    <property type="evidence" value="ECO:0007669"/>
    <property type="project" value="UniProtKB-SubCell"/>
</dbReference>
<comment type="subcellular location">
    <subcellularLocation>
        <location evidence="1">Membrane</location>
        <topology evidence="1">Multi-pass membrane protein</topology>
    </subcellularLocation>
</comment>
<evidence type="ECO:0000256" key="2">
    <source>
        <dbReference type="ARBA" id="ARBA00022692"/>
    </source>
</evidence>
<gene>
    <name evidence="7" type="ORF">METZ01_LOCUS40404</name>
</gene>
<protein>
    <recommendedName>
        <fullName evidence="6">Methylamine utilisation protein MauE domain-containing protein</fullName>
    </recommendedName>
</protein>
<dbReference type="Pfam" id="PF07291">
    <property type="entry name" value="MauE"/>
    <property type="match status" value="1"/>
</dbReference>
<evidence type="ECO:0000313" key="7">
    <source>
        <dbReference type="EMBL" id="SUZ87550.1"/>
    </source>
</evidence>
<evidence type="ECO:0000256" key="5">
    <source>
        <dbReference type="SAM" id="Phobius"/>
    </source>
</evidence>
<name>A0A381R7J3_9ZZZZ</name>
<dbReference type="InterPro" id="IPR009908">
    <property type="entry name" value="Methylamine_util_MauE"/>
</dbReference>